<dbReference type="EMBL" id="JACIGY010000001">
    <property type="protein sequence ID" value="MBB4411179.1"/>
    <property type="molecule type" value="Genomic_DNA"/>
</dbReference>
<dbReference type="EMBL" id="JACIGW010000001">
    <property type="protein sequence ID" value="MBB4346427.1"/>
    <property type="molecule type" value="Genomic_DNA"/>
</dbReference>
<evidence type="ECO:0000313" key="6">
    <source>
        <dbReference type="Proteomes" id="UP000576087"/>
    </source>
</evidence>
<keyword evidence="5" id="KW-1185">Reference proteome</keyword>
<reference evidence="4 5" key="1">
    <citation type="submission" date="2020-08" db="EMBL/GenBank/DDBJ databases">
        <title>Genomic Encyclopedia of Type Strains, Phase IV (KMG-V): Genome sequencing to study the core and pangenomes of soil and plant-associated prokaryotes.</title>
        <authorList>
            <person name="Whitman W."/>
        </authorList>
    </citation>
    <scope>NUCLEOTIDE SEQUENCE [LARGE SCALE GENOMIC DNA]</scope>
    <source>
        <strain evidence="2 5">SEMIA 444</strain>
        <strain evidence="1 4">SEMIA 448</strain>
        <strain evidence="3 6">SEMIA 452</strain>
    </source>
</reference>
<dbReference type="Proteomes" id="UP000576087">
    <property type="component" value="Unassembled WGS sequence"/>
</dbReference>
<accession>A0A7W6TCY1</accession>
<comment type="caution">
    <text evidence="2">The sequence shown here is derived from an EMBL/GenBank/DDBJ whole genome shotgun (WGS) entry which is preliminary data.</text>
</comment>
<proteinExistence type="predicted"/>
<protein>
    <submittedName>
        <fullName evidence="2">Uncharacterized protein</fullName>
    </submittedName>
</protein>
<sequence>MWGETMTSKSYMHPFALTAAMHHIPRQTYTSNDTLALRLETL</sequence>
<evidence type="ECO:0000313" key="1">
    <source>
        <dbReference type="EMBL" id="MBB4346427.1"/>
    </source>
</evidence>
<evidence type="ECO:0000313" key="2">
    <source>
        <dbReference type="EMBL" id="MBB4411179.1"/>
    </source>
</evidence>
<organism evidence="2 5">
    <name type="scientific">Aliirhizobium cellulosilyticum</name>
    <dbReference type="NCBI Taxonomy" id="393664"/>
    <lineage>
        <taxon>Bacteria</taxon>
        <taxon>Pseudomonadati</taxon>
        <taxon>Pseudomonadota</taxon>
        <taxon>Alphaproteobacteria</taxon>
        <taxon>Hyphomicrobiales</taxon>
        <taxon>Rhizobiaceae</taxon>
        <taxon>Aliirhizobium</taxon>
    </lineage>
</organism>
<gene>
    <name evidence="2" type="ORF">GGE31_001650</name>
    <name evidence="1" type="ORF">GGE33_000135</name>
    <name evidence="3" type="ORF">GGE35_001650</name>
</gene>
<dbReference type="EMBL" id="JACIHM010000001">
    <property type="protein sequence ID" value="MBB4445868.1"/>
    <property type="molecule type" value="Genomic_DNA"/>
</dbReference>
<evidence type="ECO:0000313" key="4">
    <source>
        <dbReference type="Proteomes" id="UP000520770"/>
    </source>
</evidence>
<name>A0A7W6TCY1_9HYPH</name>
<evidence type="ECO:0000313" key="3">
    <source>
        <dbReference type="EMBL" id="MBB4445868.1"/>
    </source>
</evidence>
<dbReference type="Proteomes" id="UP000520770">
    <property type="component" value="Unassembled WGS sequence"/>
</dbReference>
<evidence type="ECO:0000313" key="5">
    <source>
        <dbReference type="Proteomes" id="UP000524535"/>
    </source>
</evidence>
<dbReference type="Proteomes" id="UP000524535">
    <property type="component" value="Unassembled WGS sequence"/>
</dbReference>
<dbReference type="AlphaFoldDB" id="A0A7W6TCY1"/>